<dbReference type="InterPro" id="IPR016166">
    <property type="entry name" value="FAD-bd_PCMH"/>
</dbReference>
<dbReference type="InterPro" id="IPR016164">
    <property type="entry name" value="FAD-linked_Oxase-like_C"/>
</dbReference>
<dbReference type="Gene3D" id="3.30.465.10">
    <property type="match status" value="1"/>
</dbReference>
<feature type="domain" description="FAD-binding PCMH-type" evidence="5">
    <location>
        <begin position="52"/>
        <end position="231"/>
    </location>
</feature>
<dbReference type="Pfam" id="PF02913">
    <property type="entry name" value="FAD-oxidase_C"/>
    <property type="match status" value="1"/>
</dbReference>
<comment type="caution">
    <text evidence="6">The sequence shown here is derived from an EMBL/GenBank/DDBJ whole genome shotgun (WGS) entry which is preliminary data.</text>
</comment>
<evidence type="ECO:0000256" key="4">
    <source>
        <dbReference type="SAM" id="MobiDB-lite"/>
    </source>
</evidence>
<evidence type="ECO:0000256" key="1">
    <source>
        <dbReference type="ARBA" id="ARBA00008000"/>
    </source>
</evidence>
<keyword evidence="2" id="KW-0285">Flavoprotein</keyword>
<keyword evidence="7" id="KW-1185">Reference proteome</keyword>
<dbReference type="GO" id="GO:0008609">
    <property type="term" value="F:alkylglycerone-phosphate synthase activity"/>
    <property type="evidence" value="ECO:0007669"/>
    <property type="project" value="UniProtKB-EC"/>
</dbReference>
<dbReference type="SUPFAM" id="SSF56176">
    <property type="entry name" value="FAD-binding/transporter-associated domain-like"/>
    <property type="match status" value="1"/>
</dbReference>
<dbReference type="InterPro" id="IPR004113">
    <property type="entry name" value="FAD-bd_oxidored_4_C"/>
</dbReference>
<feature type="region of interest" description="Disordered" evidence="4">
    <location>
        <begin position="487"/>
        <end position="510"/>
    </location>
</feature>
<organism evidence="6 7">
    <name type="scientific">Brachybacterium fresconis</name>
    <dbReference type="NCBI Taxonomy" id="173363"/>
    <lineage>
        <taxon>Bacteria</taxon>
        <taxon>Bacillati</taxon>
        <taxon>Actinomycetota</taxon>
        <taxon>Actinomycetes</taxon>
        <taxon>Micrococcales</taxon>
        <taxon>Dermabacteraceae</taxon>
        <taxon>Brachybacterium</taxon>
    </lineage>
</organism>
<dbReference type="InterPro" id="IPR016171">
    <property type="entry name" value="Vanillyl_alc_oxidase_C-sub2"/>
</dbReference>
<evidence type="ECO:0000313" key="7">
    <source>
        <dbReference type="Proteomes" id="UP000698222"/>
    </source>
</evidence>
<evidence type="ECO:0000259" key="5">
    <source>
        <dbReference type="PROSITE" id="PS51387"/>
    </source>
</evidence>
<name>A0ABS4YN69_9MICO</name>
<evidence type="ECO:0000256" key="2">
    <source>
        <dbReference type="ARBA" id="ARBA00022630"/>
    </source>
</evidence>
<dbReference type="InterPro" id="IPR025650">
    <property type="entry name" value="Alkyl-DHAP_Synthase"/>
</dbReference>
<dbReference type="PROSITE" id="PS51387">
    <property type="entry name" value="FAD_PCMH"/>
    <property type="match status" value="1"/>
</dbReference>
<dbReference type="InterPro" id="IPR036318">
    <property type="entry name" value="FAD-bd_PCMH-like_sf"/>
</dbReference>
<dbReference type="EC" id="2.5.1.26" evidence="6"/>
<keyword evidence="3" id="KW-0274">FAD</keyword>
<dbReference type="Gene3D" id="3.30.300.330">
    <property type="match status" value="1"/>
</dbReference>
<reference evidence="6 7" key="1">
    <citation type="submission" date="2021-03" db="EMBL/GenBank/DDBJ databases">
        <title>Sequencing the genomes of 1000 actinobacteria strains.</title>
        <authorList>
            <person name="Klenk H.-P."/>
        </authorList>
    </citation>
    <scope>NUCLEOTIDE SEQUENCE [LARGE SCALE GENOMIC DNA]</scope>
    <source>
        <strain evidence="6 7">DSM 14564</strain>
    </source>
</reference>
<dbReference type="Proteomes" id="UP000698222">
    <property type="component" value="Unassembled WGS sequence"/>
</dbReference>
<dbReference type="EMBL" id="JAGIOC010000001">
    <property type="protein sequence ID" value="MBP2410245.1"/>
    <property type="molecule type" value="Genomic_DNA"/>
</dbReference>
<dbReference type="PANTHER" id="PTHR46568:SF1">
    <property type="entry name" value="ALKYLDIHYDROXYACETONEPHOSPHATE SYNTHASE, PEROXISOMAL"/>
    <property type="match status" value="1"/>
</dbReference>
<dbReference type="PANTHER" id="PTHR46568">
    <property type="entry name" value="ALKYLDIHYDROXYACETONEPHOSPHATE SYNTHASE, PEROXISOMAL"/>
    <property type="match status" value="1"/>
</dbReference>
<feature type="compositionally biased region" description="Basic and acidic residues" evidence="4">
    <location>
        <begin position="500"/>
        <end position="510"/>
    </location>
</feature>
<accession>A0ABS4YN69</accession>
<dbReference type="Pfam" id="PF01565">
    <property type="entry name" value="FAD_binding_4"/>
    <property type="match status" value="1"/>
</dbReference>
<proteinExistence type="inferred from homology"/>
<keyword evidence="6" id="KW-0808">Transferase</keyword>
<dbReference type="Gene3D" id="1.10.45.10">
    <property type="entry name" value="Vanillyl-alcohol Oxidase, Chain A, domain 4"/>
    <property type="match status" value="1"/>
</dbReference>
<comment type="similarity">
    <text evidence="1">Belongs to the FAD-binding oxidoreductase/transferase type 4 family.</text>
</comment>
<dbReference type="SUPFAM" id="SSF55103">
    <property type="entry name" value="FAD-linked oxidases, C-terminal domain"/>
    <property type="match status" value="1"/>
</dbReference>
<dbReference type="InterPro" id="IPR006094">
    <property type="entry name" value="Oxid_FAD_bind_N"/>
</dbReference>
<sequence>MIDSRSPLDRHQILDRLHELLNPSQIETDETSLQEASVDRFKKYQSAHGIFTAPLPVAIVYATSTADVASVLEFADENLVNIVPRSGRTGTEGGLETSVADTIVLDVSRMNRVLSIDPENMQVTVEAGVTLQSLEDVLRAQGLTTGHSPQSKPLAQYGGLVSTRSIGQFSTLYGAIEDMVVGLETVFPGGRTARIKAVPRRAAGPDIRHVVIGNEGALSVITEVTLKVFRHYPHNNEFRGALVDDMRTGIAILREVITNGFHPSVARLYSPEDADQHFSHFSQGKCVVVFVAEGPRGLVRATSEEIMRVLDLHEHDEVDPALIEDWFDHLNWGQDKIDAEKVAMLDSQHLGYTTEVSANWSQVADLYDAVIRRVREEYPHAEDLTMLGGHSSHSYQTGTNMYFVYDYRIDASPEEEIEKYHLPLNAIIVEEALRHEGSMVHHHGIGKYRTPWTEQEHGTAYPVLAALKETFDPNGIMNKGTIIPAQGAIQPEAAQPQSRESGRDLESTDS</sequence>
<dbReference type="RefSeq" id="WP_209893560.1">
    <property type="nucleotide sequence ID" value="NZ_BAAAJV010000016.1"/>
</dbReference>
<evidence type="ECO:0000256" key="3">
    <source>
        <dbReference type="ARBA" id="ARBA00022827"/>
    </source>
</evidence>
<protein>
    <submittedName>
        <fullName evidence="6">Alkyldihydroxyacetonephosphate synthase</fullName>
        <ecNumber evidence="6">2.5.1.26</ecNumber>
    </submittedName>
</protein>
<gene>
    <name evidence="6" type="ORF">JOF44_003148</name>
</gene>
<dbReference type="InterPro" id="IPR016169">
    <property type="entry name" value="FAD-bd_PCMH_sub2"/>
</dbReference>
<evidence type="ECO:0000313" key="6">
    <source>
        <dbReference type="EMBL" id="MBP2410245.1"/>
    </source>
</evidence>